<evidence type="ECO:0000313" key="1">
    <source>
        <dbReference type="EMBL" id="EEX70337.1"/>
    </source>
</evidence>
<organism evidence="1 2">
    <name type="scientific">Alloprevotella tannerae ATCC 51259</name>
    <dbReference type="NCBI Taxonomy" id="626522"/>
    <lineage>
        <taxon>Bacteria</taxon>
        <taxon>Pseudomonadati</taxon>
        <taxon>Bacteroidota</taxon>
        <taxon>Bacteroidia</taxon>
        <taxon>Bacteroidales</taxon>
        <taxon>Prevotellaceae</taxon>
        <taxon>Alloprevotella</taxon>
    </lineage>
</organism>
<proteinExistence type="predicted"/>
<reference evidence="1" key="1">
    <citation type="submission" date="2009-09" db="EMBL/GenBank/DDBJ databases">
        <authorList>
            <person name="Weinstock G."/>
            <person name="Sodergren E."/>
            <person name="Clifton S."/>
            <person name="Fulton L."/>
            <person name="Fulton B."/>
            <person name="Courtney L."/>
            <person name="Fronick C."/>
            <person name="Harrison M."/>
            <person name="Strong C."/>
            <person name="Farmer C."/>
            <person name="Delahaunty K."/>
            <person name="Markovic C."/>
            <person name="Hall O."/>
            <person name="Minx P."/>
            <person name="Tomlinson C."/>
            <person name="Mitreva M."/>
            <person name="Nelson J."/>
            <person name="Hou S."/>
            <person name="Wollam A."/>
            <person name="Pepin K.H."/>
            <person name="Johnson M."/>
            <person name="Bhonagiri V."/>
            <person name="Nash W.E."/>
            <person name="Warren W."/>
            <person name="Chinwalla A."/>
            <person name="Mardis E.R."/>
            <person name="Wilson R.K."/>
        </authorList>
    </citation>
    <scope>NUCLEOTIDE SEQUENCE [LARGE SCALE GENOMIC DNA]</scope>
    <source>
        <strain evidence="1">ATCC 51259</strain>
    </source>
</reference>
<dbReference type="STRING" id="626522.GCWU000325_02791"/>
<comment type="caution">
    <text evidence="1">The sequence shown here is derived from an EMBL/GenBank/DDBJ whole genome shotgun (WGS) entry which is preliminary data.</text>
</comment>
<dbReference type="HOGENOM" id="CLU_3256035_0_0_10"/>
<dbReference type="EMBL" id="ACIJ02000030">
    <property type="protein sequence ID" value="EEX70337.1"/>
    <property type="molecule type" value="Genomic_DNA"/>
</dbReference>
<sequence>MYTFCERSPAYLLSYTNEQLRPILFYELIMKCNDIQSKSISK</sequence>
<name>C9LKM1_9BACT</name>
<gene>
    <name evidence="1" type="ORF">GCWU000325_02791</name>
</gene>
<keyword evidence="2" id="KW-1185">Reference proteome</keyword>
<dbReference type="Proteomes" id="UP000003460">
    <property type="component" value="Unassembled WGS sequence"/>
</dbReference>
<protein>
    <submittedName>
        <fullName evidence="1">Uncharacterized protein</fullName>
    </submittedName>
</protein>
<evidence type="ECO:0000313" key="2">
    <source>
        <dbReference type="Proteomes" id="UP000003460"/>
    </source>
</evidence>
<dbReference type="AlphaFoldDB" id="C9LKM1"/>
<accession>C9LKM1</accession>